<keyword evidence="3" id="KW-1185">Reference proteome</keyword>
<dbReference type="Pfam" id="PF08373">
    <property type="entry name" value="RAP"/>
    <property type="match status" value="1"/>
</dbReference>
<evidence type="ECO:0000259" key="1">
    <source>
        <dbReference type="PROSITE" id="PS51286"/>
    </source>
</evidence>
<name>A0A0D3K254_EMIH1</name>
<dbReference type="PROSITE" id="PS51286">
    <property type="entry name" value="RAP"/>
    <property type="match status" value="1"/>
</dbReference>
<evidence type="ECO:0000313" key="3">
    <source>
        <dbReference type="Proteomes" id="UP000013827"/>
    </source>
</evidence>
<dbReference type="HOGENOM" id="CLU_651246_0_0_1"/>
<dbReference type="InterPro" id="IPR013584">
    <property type="entry name" value="RAP"/>
</dbReference>
<feature type="domain" description="RAP" evidence="1">
    <location>
        <begin position="330"/>
        <end position="391"/>
    </location>
</feature>
<dbReference type="SMART" id="SM00952">
    <property type="entry name" value="RAP"/>
    <property type="match status" value="1"/>
</dbReference>
<accession>A0A0D3K254</accession>
<protein>
    <recommendedName>
        <fullName evidence="1">RAP domain-containing protein</fullName>
    </recommendedName>
</protein>
<evidence type="ECO:0000313" key="2">
    <source>
        <dbReference type="EnsemblProtists" id="EOD29839"/>
    </source>
</evidence>
<proteinExistence type="predicted"/>
<dbReference type="KEGG" id="ehx:EMIHUDRAFT_233394"/>
<sequence length="404" mass="47686">MHMGRLICSFSFYVGQDLSRMFRSEELRWRDEPQRRWREEERRDEQQWRGQLRWRDERWPAERWHNKHWRGERWPHSDDRQDDRRRYNDCRCRGERDYYDRHDDWHHDPRLDHDRRDQYQHQWQPHQHSNRRMGLPILNDEQQSHDALMRNERPSSSHCANGSGQVDPLKLTAYISHAGSADALLALFAAHSTSLNHIHAANLWNKLGKQRIERRHEERLEQLVQRTLHLVSSDSLARDPSIWSEEERSQLHQWQLWLSLERGADGQQYLLSESQRKLCCDAMQGTEVTISRLQRSVAAALATLQHGFEEEYLEPRTGYSLDLALPSSRVGVEVDGPSHFLLPDGRGVRKPNGPTLLKRRLLAAAGWSVISVPFYEWYGLIADERQAYLERAVAPLCSSDCSIA</sequence>
<dbReference type="Proteomes" id="UP000013827">
    <property type="component" value="Unassembled WGS sequence"/>
</dbReference>
<dbReference type="GeneID" id="17275112"/>
<reference evidence="3" key="1">
    <citation type="journal article" date="2013" name="Nature">
        <title>Pan genome of the phytoplankton Emiliania underpins its global distribution.</title>
        <authorList>
            <person name="Read B.A."/>
            <person name="Kegel J."/>
            <person name="Klute M.J."/>
            <person name="Kuo A."/>
            <person name="Lefebvre S.C."/>
            <person name="Maumus F."/>
            <person name="Mayer C."/>
            <person name="Miller J."/>
            <person name="Monier A."/>
            <person name="Salamov A."/>
            <person name="Young J."/>
            <person name="Aguilar M."/>
            <person name="Claverie J.M."/>
            <person name="Frickenhaus S."/>
            <person name="Gonzalez K."/>
            <person name="Herman E.K."/>
            <person name="Lin Y.C."/>
            <person name="Napier J."/>
            <person name="Ogata H."/>
            <person name="Sarno A.F."/>
            <person name="Shmutz J."/>
            <person name="Schroeder D."/>
            <person name="de Vargas C."/>
            <person name="Verret F."/>
            <person name="von Dassow P."/>
            <person name="Valentin K."/>
            <person name="Van de Peer Y."/>
            <person name="Wheeler G."/>
            <person name="Dacks J.B."/>
            <person name="Delwiche C.F."/>
            <person name="Dyhrman S.T."/>
            <person name="Glockner G."/>
            <person name="John U."/>
            <person name="Richards T."/>
            <person name="Worden A.Z."/>
            <person name="Zhang X."/>
            <person name="Grigoriev I.V."/>
            <person name="Allen A.E."/>
            <person name="Bidle K."/>
            <person name="Borodovsky M."/>
            <person name="Bowler C."/>
            <person name="Brownlee C."/>
            <person name="Cock J.M."/>
            <person name="Elias M."/>
            <person name="Gladyshev V.N."/>
            <person name="Groth M."/>
            <person name="Guda C."/>
            <person name="Hadaegh A."/>
            <person name="Iglesias-Rodriguez M.D."/>
            <person name="Jenkins J."/>
            <person name="Jones B.M."/>
            <person name="Lawson T."/>
            <person name="Leese F."/>
            <person name="Lindquist E."/>
            <person name="Lobanov A."/>
            <person name="Lomsadze A."/>
            <person name="Malik S.B."/>
            <person name="Marsh M.E."/>
            <person name="Mackinder L."/>
            <person name="Mock T."/>
            <person name="Mueller-Roeber B."/>
            <person name="Pagarete A."/>
            <person name="Parker M."/>
            <person name="Probert I."/>
            <person name="Quesneville H."/>
            <person name="Raines C."/>
            <person name="Rensing S.A."/>
            <person name="Riano-Pachon D.M."/>
            <person name="Richier S."/>
            <person name="Rokitta S."/>
            <person name="Shiraiwa Y."/>
            <person name="Soanes D.M."/>
            <person name="van der Giezen M."/>
            <person name="Wahlund T.M."/>
            <person name="Williams B."/>
            <person name="Wilson W."/>
            <person name="Wolfe G."/>
            <person name="Wurch L.L."/>
        </authorList>
    </citation>
    <scope>NUCLEOTIDE SEQUENCE</scope>
</reference>
<dbReference type="RefSeq" id="XP_005782268.1">
    <property type="nucleotide sequence ID" value="XM_005782211.1"/>
</dbReference>
<dbReference type="EnsemblProtists" id="EOD29839">
    <property type="protein sequence ID" value="EOD29839"/>
    <property type="gene ID" value="EMIHUDRAFT_233394"/>
</dbReference>
<dbReference type="PaxDb" id="2903-EOD29839"/>
<organism evidence="2 3">
    <name type="scientific">Emiliania huxleyi (strain CCMP1516)</name>
    <dbReference type="NCBI Taxonomy" id="280463"/>
    <lineage>
        <taxon>Eukaryota</taxon>
        <taxon>Haptista</taxon>
        <taxon>Haptophyta</taxon>
        <taxon>Prymnesiophyceae</taxon>
        <taxon>Isochrysidales</taxon>
        <taxon>Noelaerhabdaceae</taxon>
        <taxon>Emiliania</taxon>
    </lineage>
</organism>
<reference evidence="2" key="2">
    <citation type="submission" date="2024-10" db="UniProtKB">
        <authorList>
            <consortium name="EnsemblProtists"/>
        </authorList>
    </citation>
    <scope>IDENTIFICATION</scope>
</reference>
<dbReference type="AlphaFoldDB" id="A0A0D3K254"/>